<feature type="domain" description="Alpha-L-glutamate ligase-related protein ATP-grasp" evidence="1">
    <location>
        <begin position="118"/>
        <end position="370"/>
    </location>
</feature>
<sequence>MLSATELWYRAKKAYSLYPGVVAPVSGRFLADHYARRRRVRGPLRAALDCVVGLGFLAWVPLRARKVQRRHQLDAAWRTRAIAIAREAFADPNDIALFRIEHPAQLNGYIRRFEDAGLNKRINPRAWAADCVLADKIAFYARCAAHGLPHPIVVATIAEGRVSIVSPPGGRPLLIKPARGEGGAGVEFVDGAPEDARAWAEWLHARFGRRRHAWLVQHRIAPHAALADLALNALPTARMTTILNEAGVPELVSAVLRIPSNPDAVVDNMKQGGLLSPIDLADGRLGQACKGYGGGDYDAHPVTDAPIPGRRLPDWAAAQALVADAHIRAFPDYALIGWDVGLSPDGPILIEGNGKPGVLMPQRAARRGLGGERYGALLAFQLARTVID</sequence>
<keyword evidence="3" id="KW-1185">Reference proteome</keyword>
<evidence type="ECO:0000313" key="2">
    <source>
        <dbReference type="EMBL" id="MDO6414974.1"/>
    </source>
</evidence>
<protein>
    <submittedName>
        <fullName evidence="2">Sugar-transfer associated ATP-grasp domain-containing protein</fullName>
    </submittedName>
</protein>
<proteinExistence type="predicted"/>
<gene>
    <name evidence="2" type="ORF">Q4F19_11335</name>
</gene>
<dbReference type="InterPro" id="IPR039523">
    <property type="entry name" value="RimK-rel_E_lig_ATP-grasp"/>
</dbReference>
<dbReference type="SUPFAM" id="SSF56059">
    <property type="entry name" value="Glutathione synthetase ATP-binding domain-like"/>
    <property type="match status" value="1"/>
</dbReference>
<dbReference type="RefSeq" id="WP_303542617.1">
    <property type="nucleotide sequence ID" value="NZ_JAUOTP010000004.1"/>
</dbReference>
<dbReference type="EMBL" id="JAUOTP010000004">
    <property type="protein sequence ID" value="MDO6414974.1"/>
    <property type="molecule type" value="Genomic_DNA"/>
</dbReference>
<reference evidence="2" key="1">
    <citation type="submission" date="2023-07" db="EMBL/GenBank/DDBJ databases">
        <authorList>
            <person name="Kim M."/>
        </authorList>
    </citation>
    <scope>NUCLEOTIDE SEQUENCE</scope>
    <source>
        <strain evidence="2">BIUV-7</strain>
    </source>
</reference>
<dbReference type="Pfam" id="PF14397">
    <property type="entry name" value="ATPgrasp_ST"/>
    <property type="match status" value="1"/>
</dbReference>
<name>A0ABT8YB91_9SPHN</name>
<comment type="caution">
    <text evidence="2">The sequence shown here is derived from an EMBL/GenBank/DDBJ whole genome shotgun (WGS) entry which is preliminary data.</text>
</comment>
<organism evidence="2 3">
    <name type="scientific">Sphingomonas natans</name>
    <dbReference type="NCBI Taxonomy" id="3063330"/>
    <lineage>
        <taxon>Bacteria</taxon>
        <taxon>Pseudomonadati</taxon>
        <taxon>Pseudomonadota</taxon>
        <taxon>Alphaproteobacteria</taxon>
        <taxon>Sphingomonadales</taxon>
        <taxon>Sphingomonadaceae</taxon>
        <taxon>Sphingomonas</taxon>
    </lineage>
</organism>
<dbReference type="Proteomes" id="UP001169764">
    <property type="component" value="Unassembled WGS sequence"/>
</dbReference>
<evidence type="ECO:0000259" key="1">
    <source>
        <dbReference type="Pfam" id="PF14397"/>
    </source>
</evidence>
<accession>A0ABT8YB91</accession>
<evidence type="ECO:0000313" key="3">
    <source>
        <dbReference type="Proteomes" id="UP001169764"/>
    </source>
</evidence>